<comment type="caution">
    <text evidence="6">The sequence shown here is derived from an EMBL/GenBank/DDBJ whole genome shotgun (WGS) entry which is preliminary data.</text>
</comment>
<gene>
    <name evidence="6" type="ORF">B8W98_13570</name>
</gene>
<dbReference type="SUPFAM" id="SSF161098">
    <property type="entry name" value="MetI-like"/>
    <property type="match status" value="1"/>
</dbReference>
<dbReference type="EMBL" id="NCXI01000545">
    <property type="protein sequence ID" value="PAK71422.1"/>
    <property type="molecule type" value="Genomic_DNA"/>
</dbReference>
<dbReference type="AlphaFoldDB" id="A0A269XDI0"/>
<dbReference type="Proteomes" id="UP000216802">
    <property type="component" value="Unassembled WGS sequence"/>
</dbReference>
<dbReference type="InterPro" id="IPR035906">
    <property type="entry name" value="MetI-like_sf"/>
</dbReference>
<evidence type="ECO:0000313" key="6">
    <source>
        <dbReference type="EMBL" id="PAK71422.1"/>
    </source>
</evidence>
<evidence type="ECO:0000256" key="5">
    <source>
        <dbReference type="SAM" id="Phobius"/>
    </source>
</evidence>
<keyword evidence="4 5" id="KW-0472">Membrane</keyword>
<feature type="non-terminal residue" evidence="6">
    <location>
        <position position="76"/>
    </location>
</feature>
<keyword evidence="2 5" id="KW-0812">Transmembrane</keyword>
<feature type="transmembrane region" description="Helical" evidence="5">
    <location>
        <begin position="7"/>
        <end position="30"/>
    </location>
</feature>
<proteinExistence type="predicted"/>
<protein>
    <submittedName>
        <fullName evidence="6">ABC transporter permease</fullName>
    </submittedName>
</protein>
<feature type="non-terminal residue" evidence="6">
    <location>
        <position position="1"/>
    </location>
</feature>
<evidence type="ECO:0000313" key="7">
    <source>
        <dbReference type="Proteomes" id="UP000216802"/>
    </source>
</evidence>
<organism evidence="6 7">
    <name type="scientific">Lentilactobacillus parakefiri</name>
    <dbReference type="NCBI Taxonomy" id="152332"/>
    <lineage>
        <taxon>Bacteria</taxon>
        <taxon>Bacillati</taxon>
        <taxon>Bacillota</taxon>
        <taxon>Bacilli</taxon>
        <taxon>Lactobacillales</taxon>
        <taxon>Lactobacillaceae</taxon>
        <taxon>Lentilactobacillus</taxon>
    </lineage>
</organism>
<reference evidence="6 7" key="1">
    <citation type="submission" date="2017-04" db="EMBL/GenBank/DDBJ databases">
        <title>Kefir bacterial isolates.</title>
        <authorList>
            <person name="Kim Y."/>
            <person name="Blasche S."/>
            <person name="Patil K.R."/>
        </authorList>
    </citation>
    <scope>NUCLEOTIDE SEQUENCE [LARGE SCALE GENOMIC DNA]</scope>
    <source>
        <strain evidence="6 7">OG2</strain>
    </source>
</reference>
<evidence type="ECO:0000256" key="2">
    <source>
        <dbReference type="ARBA" id="ARBA00022692"/>
    </source>
</evidence>
<evidence type="ECO:0000256" key="4">
    <source>
        <dbReference type="ARBA" id="ARBA00023136"/>
    </source>
</evidence>
<dbReference type="Gene3D" id="1.10.3720.10">
    <property type="entry name" value="MetI-like"/>
    <property type="match status" value="1"/>
</dbReference>
<name>A0A269XDI0_9LACO</name>
<evidence type="ECO:0000256" key="3">
    <source>
        <dbReference type="ARBA" id="ARBA00022989"/>
    </source>
</evidence>
<accession>A0A269XDI0</accession>
<sequence length="76" mass="8853">SLAKYQWLDLIIMIPFMTPPYIGSMGWMLTMQRNGLLDQLSPIFSHITPYFFSFFGMVLIMSCHLTPFLYVILKNA</sequence>
<evidence type="ECO:0000256" key="1">
    <source>
        <dbReference type="ARBA" id="ARBA00004141"/>
    </source>
</evidence>
<comment type="subcellular location">
    <subcellularLocation>
        <location evidence="1">Membrane</location>
        <topology evidence="1">Multi-pass membrane protein</topology>
    </subcellularLocation>
</comment>
<dbReference type="GO" id="GO:0016020">
    <property type="term" value="C:membrane"/>
    <property type="evidence" value="ECO:0007669"/>
    <property type="project" value="UniProtKB-SubCell"/>
</dbReference>
<keyword evidence="3 5" id="KW-1133">Transmembrane helix</keyword>
<feature type="transmembrane region" description="Helical" evidence="5">
    <location>
        <begin position="50"/>
        <end position="73"/>
    </location>
</feature>